<dbReference type="PANTHER" id="PTHR46573">
    <property type="entry name" value="WD REPEAT, SAM AND U-BOX DOMAIN-CONTAINING PROTEIN 1"/>
    <property type="match status" value="1"/>
</dbReference>
<feature type="region of interest" description="Disordered" evidence="1">
    <location>
        <begin position="1330"/>
        <end position="1380"/>
    </location>
</feature>
<keyword evidence="4" id="KW-1185">Reference proteome</keyword>
<dbReference type="SMART" id="SM00504">
    <property type="entry name" value="Ubox"/>
    <property type="match status" value="2"/>
</dbReference>
<feature type="region of interest" description="Disordered" evidence="1">
    <location>
        <begin position="2048"/>
        <end position="2068"/>
    </location>
</feature>
<feature type="compositionally biased region" description="Basic and acidic residues" evidence="1">
    <location>
        <begin position="1187"/>
        <end position="1202"/>
    </location>
</feature>
<dbReference type="Proteomes" id="UP000747399">
    <property type="component" value="Unassembled WGS sequence"/>
</dbReference>
<evidence type="ECO:0000259" key="2">
    <source>
        <dbReference type="PROSITE" id="PS51698"/>
    </source>
</evidence>
<dbReference type="InterPro" id="IPR011050">
    <property type="entry name" value="Pectin_lyase_fold/virulence"/>
</dbReference>
<evidence type="ECO:0000313" key="4">
    <source>
        <dbReference type="Proteomes" id="UP000747399"/>
    </source>
</evidence>
<dbReference type="InterPro" id="IPR052085">
    <property type="entry name" value="WD-SAM-U-box"/>
</dbReference>
<dbReference type="Pfam" id="PF04564">
    <property type="entry name" value="U-box"/>
    <property type="match status" value="1"/>
</dbReference>
<name>A0A8J4ETU5_9CHLO</name>
<dbReference type="InterPro" id="IPR013083">
    <property type="entry name" value="Znf_RING/FYVE/PHD"/>
</dbReference>
<dbReference type="PANTHER" id="PTHR46573:SF1">
    <property type="entry name" value="WD REPEAT, SAM AND U-BOX DOMAIN-CONTAINING PROTEIN 1"/>
    <property type="match status" value="1"/>
</dbReference>
<dbReference type="EMBL" id="BNCO01000004">
    <property type="protein sequence ID" value="GIL46625.1"/>
    <property type="molecule type" value="Genomic_DNA"/>
</dbReference>
<organism evidence="3 4">
    <name type="scientific">Volvox africanus</name>
    <dbReference type="NCBI Taxonomy" id="51714"/>
    <lineage>
        <taxon>Eukaryota</taxon>
        <taxon>Viridiplantae</taxon>
        <taxon>Chlorophyta</taxon>
        <taxon>core chlorophytes</taxon>
        <taxon>Chlorophyceae</taxon>
        <taxon>CS clade</taxon>
        <taxon>Chlamydomonadales</taxon>
        <taxon>Volvocaceae</taxon>
        <taxon>Volvox</taxon>
    </lineage>
</organism>
<dbReference type="InterPro" id="IPR012334">
    <property type="entry name" value="Pectin_lyas_fold"/>
</dbReference>
<feature type="region of interest" description="Disordered" evidence="1">
    <location>
        <begin position="804"/>
        <end position="1148"/>
    </location>
</feature>
<dbReference type="PROSITE" id="PS51698">
    <property type="entry name" value="U_BOX"/>
    <property type="match status" value="1"/>
</dbReference>
<protein>
    <recommendedName>
        <fullName evidence="2">U-box domain-containing protein</fullName>
    </recommendedName>
</protein>
<dbReference type="Gene3D" id="2.160.20.10">
    <property type="entry name" value="Single-stranded right-handed beta-helix, Pectin lyase-like"/>
    <property type="match status" value="1"/>
</dbReference>
<evidence type="ECO:0000313" key="3">
    <source>
        <dbReference type="EMBL" id="GIL46625.1"/>
    </source>
</evidence>
<proteinExistence type="predicted"/>
<reference evidence="3" key="1">
    <citation type="journal article" date="2021" name="Proc. Natl. Acad. Sci. U.S.A.">
        <title>Three genomes in the algal genus Volvox reveal the fate of a haploid sex-determining region after a transition to homothallism.</title>
        <authorList>
            <person name="Yamamoto K."/>
            <person name="Hamaji T."/>
            <person name="Kawai-Toyooka H."/>
            <person name="Matsuzaki R."/>
            <person name="Takahashi F."/>
            <person name="Nishimura Y."/>
            <person name="Kawachi M."/>
            <person name="Noguchi H."/>
            <person name="Minakuchi Y."/>
            <person name="Umen J.G."/>
            <person name="Toyoda A."/>
            <person name="Nozaki H."/>
        </authorList>
    </citation>
    <scope>NUCLEOTIDE SEQUENCE</scope>
    <source>
        <strain evidence="3">NIES-3780</strain>
    </source>
</reference>
<feature type="region of interest" description="Disordered" evidence="1">
    <location>
        <begin position="580"/>
        <end position="643"/>
    </location>
</feature>
<feature type="compositionally biased region" description="Gly residues" evidence="1">
    <location>
        <begin position="2057"/>
        <end position="2068"/>
    </location>
</feature>
<feature type="region of interest" description="Disordered" evidence="1">
    <location>
        <begin position="214"/>
        <end position="271"/>
    </location>
</feature>
<feature type="compositionally biased region" description="Basic and acidic residues" evidence="1">
    <location>
        <begin position="586"/>
        <end position="603"/>
    </location>
</feature>
<dbReference type="SUPFAM" id="SSF57850">
    <property type="entry name" value="RING/U-box"/>
    <property type="match status" value="2"/>
</dbReference>
<feature type="compositionally biased region" description="Basic and acidic residues" evidence="1">
    <location>
        <begin position="804"/>
        <end position="964"/>
    </location>
</feature>
<feature type="compositionally biased region" description="Basic and acidic residues" evidence="1">
    <location>
        <begin position="973"/>
        <end position="1138"/>
    </location>
</feature>
<comment type="caution">
    <text evidence="3">The sequence shown here is derived from an EMBL/GenBank/DDBJ whole genome shotgun (WGS) entry which is preliminary data.</text>
</comment>
<feature type="region of interest" description="Disordered" evidence="1">
    <location>
        <begin position="460"/>
        <end position="508"/>
    </location>
</feature>
<dbReference type="UniPathway" id="UPA00143"/>
<dbReference type="GO" id="GO:0004842">
    <property type="term" value="F:ubiquitin-protein transferase activity"/>
    <property type="evidence" value="ECO:0007669"/>
    <property type="project" value="InterPro"/>
</dbReference>
<dbReference type="InterPro" id="IPR003613">
    <property type="entry name" value="Ubox_domain"/>
</dbReference>
<evidence type="ECO:0000256" key="1">
    <source>
        <dbReference type="SAM" id="MobiDB-lite"/>
    </source>
</evidence>
<feature type="region of interest" description="Disordered" evidence="1">
    <location>
        <begin position="1170"/>
        <end position="1220"/>
    </location>
</feature>
<dbReference type="Gene3D" id="3.30.40.10">
    <property type="entry name" value="Zinc/RING finger domain, C3HC4 (zinc finger)"/>
    <property type="match status" value="2"/>
</dbReference>
<dbReference type="SUPFAM" id="SSF51126">
    <property type="entry name" value="Pectin lyase-like"/>
    <property type="match status" value="1"/>
</dbReference>
<sequence length="2187" mass="230185">MLFLGLRKNVDQKVPTTFVCPLSFAIMSDPVADPDDPEGRAAERIAVEEFQRRYGFRPFSGLPPTVNHLPLAKLQSTIADFLNEDGILQQIEHRPHKRLRGGEFANGLGPRPGVANHLSDQSSTQQVALDFLAQEIPVTFFCPLSWRVMHDPVIDIRNVGDVSWDRSAIEDHLAEHNTNPKTGGLLTTADLRPDRNLKGAIAWWLRKHTRPYPRPTRVTGETPRGEAAASWGPAVGVGRLPRPAETIPEVPDPVGVKEPGESATIGGTKPPDATLGGVAMASAAVAAGQGIPSGLAAVSRIEQQRLIVLGGKNPQLLEEPVHVGRCCIAAAGVTMADAVVARAACRPHPPTASAAIDGCDTTMDLRVISGATIFGSNAVVLDTAKAAEGRSDGTVGRPGTSCIRGVTHVEANCAVGRDMIASSAVVPLAPEFLAPPVAEDLATVVTCPSPAAGGVVAVDCESPNPVVQDGEASTGRRLKPPTGDGAHDDQHGAVGPGETNDSGGDHQAARPLLFGEQQRQPAPASTRRPHRLAARIAYELESLVIPRSQHKRVLVPGNEVNRLFARRGEAPEYSLCALQGCSSPDRSAKESDGAARSGDRDVTDAINSARDARVAASDGWTGLGNSAARQTSDDGEGSNAGTVSTISASADEAACCTVGHAGGPPRSITTIVDSEATASDGGAAAKNQQLVEAVQTKTVRVEDLTVNAGSDVSTGPGTVLLDAGLHRHGPVSAVPQAYCDALHGPTQMPVQEQQVKGISLPLPQAVEQQHAKKQLQQRKAQLRLQAMLMRSPPGVHLELLRDNQPAERQQEERQQERQQEERQVAERQQEERQVAERQPAERQSAERQPEERQPAERQPEERQPKERQPAERQPAERQPAERQPAERQLAERQPAERQPAERQPEERQQEERQLAERQPEERQPAERQQEERQQEERQPAERQPAERQPEERQQEERQQEERQLAEMQPAERQPAERQPEERQPEERQPAERQPEERQVAERQPAERQPAERQPAERQPAERQPEERQQEERQLAERQPAERQPAERQPAERQQEERQLAERQPAERQPAERQPAERQPAERQPAERQPAERQPAERQPAERQPAERQPEERQQEERQSAERQQEERQSAERQQEERQSAQLQQVKLQPSELQPAELYQAELQPLCQRPAGLQPAYLNPAGMQPTEQKQKSHHPTESTDPKPRRGQHVPASERPRRGRVTQGWRPVLAPAELADLLSVASTLPSNGLAPAAVVGVDDELPPNKPLWAPAGPTLPTTSSHNTATIAPLEALSGPPSSLRSLLTSQTGLKPRGADGTAAGVGLTRGTATKLGQRHCKAATDEPPSGSTNTSLGKTPFGGDLGAETWAPSAGGKSSPPAGALPIATAMTPTATASAPLQSHAHRASARSNGAKVVYATTWAELLTALKEAAANSSVETKRAHGATPGRKRTIEVNMANQSLVCEAHGAATADVDTSTAAATLATTAAASAGIEAAAVVALEPSRVIDLRGAVLVAPRTVSIGACPSNSLCRQPRSRLSPLRITAEGVMLRNGTLQLQRGQGVQVRARAVQLVELTICGPGIGAAPKEEVGLLEILGSNTTVSLKDCRVSMQQLRGGVTAASTSAGTDVGGIASGDPEPCCAAVLVGRGASAHLQNCTITGAGRDGLLAWGLGSQVSANLCTVRDCGASGFAAIEGGCMGPLFKCQAHSNKLYGFCAEDPCSLLRVGTGCTSQGNEVGFGSTHGGATIVTAGCIAEGNTDVGFKVVKAKSRLTAQDGCIARGCGIGFAAGEGGKLFAGRGCVAEGMTGHTGGAENDEDDPFDGFLATGPRSQLIAGPGCRAEGNRRGAGFAARYGGVMELGPDCVSRQNGRFGFAAEGPRAQLEVGERCVAEQNSKAGFVAAFGGSLRAAGGCVAVNNDNAGFMASRDNSRLTAGPGCIAERSTGDGASGFVAQCGGSIEAGCKCVSRDNAADGFVAHGRGSSLFAGPDCKSSWNGSTGYLAAKDGKLTMASGCIGIGNRGEGFCALGGFMTVGAGCRAEDNNLDGFAACRSTDSQNSSGGASGTRGRGSGGIARGDGQVGVLDASAGDCCAQGNGGSGFCCEDSGCRLVAGRCCVATSNRGSGFSVKDGGELSAGKGCTATSNMGWGFIAVGKRTLLQLWPGCHEAAAAGGNASGASRAQGGAVIATHPV</sequence>
<gene>
    <name evidence="3" type="ORF">Vafri_3581</name>
</gene>
<dbReference type="Pfam" id="PF13229">
    <property type="entry name" value="Beta_helix"/>
    <property type="match status" value="1"/>
</dbReference>
<feature type="domain" description="U-box" evidence="2">
    <location>
        <begin position="135"/>
        <end position="211"/>
    </location>
</feature>
<accession>A0A8J4ETU5</accession>
<dbReference type="InterPro" id="IPR039448">
    <property type="entry name" value="Beta_helix"/>
</dbReference>
<dbReference type="GO" id="GO:0016567">
    <property type="term" value="P:protein ubiquitination"/>
    <property type="evidence" value="ECO:0007669"/>
    <property type="project" value="UniProtKB-UniPathway"/>
</dbReference>